<dbReference type="AlphaFoldDB" id="A0AAV4WW69"/>
<evidence type="ECO:0000313" key="2">
    <source>
        <dbReference type="Proteomes" id="UP001054837"/>
    </source>
</evidence>
<organism evidence="1 2">
    <name type="scientific">Caerostris darwini</name>
    <dbReference type="NCBI Taxonomy" id="1538125"/>
    <lineage>
        <taxon>Eukaryota</taxon>
        <taxon>Metazoa</taxon>
        <taxon>Ecdysozoa</taxon>
        <taxon>Arthropoda</taxon>
        <taxon>Chelicerata</taxon>
        <taxon>Arachnida</taxon>
        <taxon>Araneae</taxon>
        <taxon>Araneomorphae</taxon>
        <taxon>Entelegynae</taxon>
        <taxon>Araneoidea</taxon>
        <taxon>Araneidae</taxon>
        <taxon>Caerostris</taxon>
    </lineage>
</organism>
<name>A0AAV4WW69_9ARAC</name>
<dbReference type="EMBL" id="BPLQ01015272">
    <property type="protein sequence ID" value="GIY87012.1"/>
    <property type="molecule type" value="Genomic_DNA"/>
</dbReference>
<protein>
    <submittedName>
        <fullName evidence="1">Uncharacterized protein</fullName>
    </submittedName>
</protein>
<keyword evidence="2" id="KW-1185">Reference proteome</keyword>
<comment type="caution">
    <text evidence="1">The sequence shown here is derived from an EMBL/GenBank/DDBJ whole genome shotgun (WGS) entry which is preliminary data.</text>
</comment>
<proteinExistence type="predicted"/>
<sequence length="105" mass="11796">MTEILAPPIHTPFAIGSSSTLDPAIGWRSAENRNDKTILNRINKNIKINFKNNADKILEDEVMELQRHDGSLWGFANAFKNIRIKVALLKNLVSMGSSDEDKKMS</sequence>
<gene>
    <name evidence="1" type="ORF">CDAR_231381</name>
</gene>
<reference evidence="1 2" key="1">
    <citation type="submission" date="2021-06" db="EMBL/GenBank/DDBJ databases">
        <title>Caerostris darwini draft genome.</title>
        <authorList>
            <person name="Kono N."/>
            <person name="Arakawa K."/>
        </authorList>
    </citation>
    <scope>NUCLEOTIDE SEQUENCE [LARGE SCALE GENOMIC DNA]</scope>
</reference>
<accession>A0AAV4WW69</accession>
<evidence type="ECO:0000313" key="1">
    <source>
        <dbReference type="EMBL" id="GIY87012.1"/>
    </source>
</evidence>
<dbReference type="Proteomes" id="UP001054837">
    <property type="component" value="Unassembled WGS sequence"/>
</dbReference>